<dbReference type="Proteomes" id="UP000053263">
    <property type="component" value="Unassembled WGS sequence"/>
</dbReference>
<feature type="region of interest" description="Disordered" evidence="1">
    <location>
        <begin position="238"/>
        <end position="267"/>
    </location>
</feature>
<sequence length="281" mass="30285">MSPFLLTAPHRTNHTSLTRIHDRAASSARTTPLAGFGFCATRRASRNTVHIAVHPAVIAYARAPHFEFLSLDLLGPSLGGIIDKRGQAGLPLNAVSRTAVQMVCTLSSRRIVQRDIKRNNIVTAHDHENADAADSRCSLIDFGVARPLVRGAPKSTDLVAEVSLLPLSTRDDLESLAYTLLFLLRGRLLCARRSARGAAQGSPQATVCLQQAMQVTIRLHSEPASSWTARAAWRVMRSSTMRGSKRSSKGSRTRIPPADSQVPPADGRKACPVVFGALVTA</sequence>
<dbReference type="InterPro" id="IPR011009">
    <property type="entry name" value="Kinase-like_dom_sf"/>
</dbReference>
<dbReference type="EMBL" id="KN832568">
    <property type="protein sequence ID" value="KII85071.1"/>
    <property type="molecule type" value="Genomic_DNA"/>
</dbReference>
<name>A0A0C9SL90_PLICR</name>
<evidence type="ECO:0008006" key="4">
    <source>
        <dbReference type="Google" id="ProtNLM"/>
    </source>
</evidence>
<evidence type="ECO:0000313" key="3">
    <source>
        <dbReference type="Proteomes" id="UP000053263"/>
    </source>
</evidence>
<dbReference type="PANTHER" id="PTHR11909">
    <property type="entry name" value="CASEIN KINASE-RELATED"/>
    <property type="match status" value="1"/>
</dbReference>
<evidence type="ECO:0000313" key="2">
    <source>
        <dbReference type="EMBL" id="KII85071.1"/>
    </source>
</evidence>
<dbReference type="InterPro" id="IPR050235">
    <property type="entry name" value="CK1_Ser-Thr_kinase"/>
</dbReference>
<dbReference type="HOGENOM" id="CLU_990854_0_0_1"/>
<proteinExistence type="predicted"/>
<accession>A0A0C9SL90</accession>
<evidence type="ECO:0000256" key="1">
    <source>
        <dbReference type="SAM" id="MobiDB-lite"/>
    </source>
</evidence>
<protein>
    <recommendedName>
        <fullName evidence="4">Protein kinase domain-containing protein</fullName>
    </recommendedName>
</protein>
<dbReference type="AlphaFoldDB" id="A0A0C9SL90"/>
<reference evidence="2 3" key="1">
    <citation type="submission" date="2014-06" db="EMBL/GenBank/DDBJ databases">
        <title>Evolutionary Origins and Diversification of the Mycorrhizal Mutualists.</title>
        <authorList>
            <consortium name="DOE Joint Genome Institute"/>
            <consortium name="Mycorrhizal Genomics Consortium"/>
            <person name="Kohler A."/>
            <person name="Kuo A."/>
            <person name="Nagy L.G."/>
            <person name="Floudas D."/>
            <person name="Copeland A."/>
            <person name="Barry K.W."/>
            <person name="Cichocki N."/>
            <person name="Veneault-Fourrey C."/>
            <person name="LaButti K."/>
            <person name="Lindquist E.A."/>
            <person name="Lipzen A."/>
            <person name="Lundell T."/>
            <person name="Morin E."/>
            <person name="Murat C."/>
            <person name="Riley R."/>
            <person name="Ohm R."/>
            <person name="Sun H."/>
            <person name="Tunlid A."/>
            <person name="Henrissat B."/>
            <person name="Grigoriev I.V."/>
            <person name="Hibbett D.S."/>
            <person name="Martin F."/>
        </authorList>
    </citation>
    <scope>NUCLEOTIDE SEQUENCE [LARGE SCALE GENOMIC DNA]</scope>
    <source>
        <strain evidence="2 3">FD-325 SS-3</strain>
    </source>
</reference>
<dbReference type="SUPFAM" id="SSF56112">
    <property type="entry name" value="Protein kinase-like (PK-like)"/>
    <property type="match status" value="1"/>
</dbReference>
<organism evidence="2 3">
    <name type="scientific">Plicaturopsis crispa FD-325 SS-3</name>
    <dbReference type="NCBI Taxonomy" id="944288"/>
    <lineage>
        <taxon>Eukaryota</taxon>
        <taxon>Fungi</taxon>
        <taxon>Dikarya</taxon>
        <taxon>Basidiomycota</taxon>
        <taxon>Agaricomycotina</taxon>
        <taxon>Agaricomycetes</taxon>
        <taxon>Agaricomycetidae</taxon>
        <taxon>Amylocorticiales</taxon>
        <taxon>Amylocorticiaceae</taxon>
        <taxon>Plicatura</taxon>
        <taxon>Plicaturopsis crispa</taxon>
    </lineage>
</organism>
<gene>
    <name evidence="2" type="ORF">PLICRDRAFT_178827</name>
</gene>
<keyword evidence="3" id="KW-1185">Reference proteome</keyword>
<feature type="compositionally biased region" description="Basic residues" evidence="1">
    <location>
        <begin position="243"/>
        <end position="252"/>
    </location>
</feature>
<dbReference type="Gene3D" id="1.10.510.10">
    <property type="entry name" value="Transferase(Phosphotransferase) domain 1"/>
    <property type="match status" value="1"/>
</dbReference>